<dbReference type="InterPro" id="IPR050197">
    <property type="entry name" value="Aldolase_class_II_sugar_metab"/>
</dbReference>
<dbReference type="OrthoDB" id="5500703at2"/>
<evidence type="ECO:0000256" key="1">
    <source>
        <dbReference type="ARBA" id="ARBA00022723"/>
    </source>
</evidence>
<dbReference type="Gene3D" id="3.40.225.10">
    <property type="entry name" value="Class II aldolase/adducin N-terminal domain"/>
    <property type="match status" value="1"/>
</dbReference>
<dbReference type="Proteomes" id="UP000321548">
    <property type="component" value="Unassembled WGS sequence"/>
</dbReference>
<dbReference type="SMART" id="SM01007">
    <property type="entry name" value="Aldolase_II"/>
    <property type="match status" value="1"/>
</dbReference>
<dbReference type="InterPro" id="IPR001303">
    <property type="entry name" value="Aldolase_II/adducin_N"/>
</dbReference>
<evidence type="ECO:0000256" key="2">
    <source>
        <dbReference type="ARBA" id="ARBA00023239"/>
    </source>
</evidence>
<protein>
    <submittedName>
        <fullName evidence="4">Class II aldolase</fullName>
    </submittedName>
</protein>
<dbReference type="PANTHER" id="PTHR22789">
    <property type="entry name" value="FUCULOSE PHOSPHATE ALDOLASE"/>
    <property type="match status" value="1"/>
</dbReference>
<accession>A0A5C8NRG6</accession>
<dbReference type="EMBL" id="VDUY01000006">
    <property type="protein sequence ID" value="TXL64355.1"/>
    <property type="molecule type" value="Genomic_DNA"/>
</dbReference>
<dbReference type="AlphaFoldDB" id="A0A5C8NRG6"/>
<dbReference type="GO" id="GO:0019323">
    <property type="term" value="P:pentose catabolic process"/>
    <property type="evidence" value="ECO:0007669"/>
    <property type="project" value="TreeGrafter"/>
</dbReference>
<proteinExistence type="predicted"/>
<dbReference type="GO" id="GO:0046872">
    <property type="term" value="F:metal ion binding"/>
    <property type="evidence" value="ECO:0007669"/>
    <property type="project" value="UniProtKB-KW"/>
</dbReference>
<sequence>MGALGLNAGRAGNVSLRWHRGGPLGAGMLVTPAATPYESMSADDIVWLPLATAEGGAVPSGHPAKRPSSEWRMHRDVYQARPEAGAVVHVHSPAATALACLPRVQREGIPAFHYMVAVAGGADIRCAPYRTFGSPELSHAAAEALRDRRACLLANHGTIAIGATLAAALELSNEVESLARMYALALQLGEPVILPADEMARVQALFASYRPAPDQGPATG</sequence>
<name>A0A5C8NRG6_9BURK</name>
<organism evidence="4 5">
    <name type="scientific">Zeimonas arvi</name>
    <dbReference type="NCBI Taxonomy" id="2498847"/>
    <lineage>
        <taxon>Bacteria</taxon>
        <taxon>Pseudomonadati</taxon>
        <taxon>Pseudomonadota</taxon>
        <taxon>Betaproteobacteria</taxon>
        <taxon>Burkholderiales</taxon>
        <taxon>Burkholderiaceae</taxon>
        <taxon>Zeimonas</taxon>
    </lineage>
</organism>
<evidence type="ECO:0000313" key="5">
    <source>
        <dbReference type="Proteomes" id="UP000321548"/>
    </source>
</evidence>
<feature type="domain" description="Class II aldolase/adducin N-terminal" evidence="3">
    <location>
        <begin position="1"/>
        <end position="183"/>
    </location>
</feature>
<keyword evidence="1" id="KW-0479">Metal-binding</keyword>
<dbReference type="SUPFAM" id="SSF53639">
    <property type="entry name" value="AraD/HMP-PK domain-like"/>
    <property type="match status" value="1"/>
</dbReference>
<dbReference type="InterPro" id="IPR036409">
    <property type="entry name" value="Aldolase_II/adducin_N_sf"/>
</dbReference>
<dbReference type="GO" id="GO:0005829">
    <property type="term" value="C:cytosol"/>
    <property type="evidence" value="ECO:0007669"/>
    <property type="project" value="TreeGrafter"/>
</dbReference>
<keyword evidence="2" id="KW-0456">Lyase</keyword>
<evidence type="ECO:0000313" key="4">
    <source>
        <dbReference type="EMBL" id="TXL64355.1"/>
    </source>
</evidence>
<dbReference type="GO" id="GO:0016832">
    <property type="term" value="F:aldehyde-lyase activity"/>
    <property type="evidence" value="ECO:0007669"/>
    <property type="project" value="TreeGrafter"/>
</dbReference>
<keyword evidence="5" id="KW-1185">Reference proteome</keyword>
<dbReference type="Pfam" id="PF00596">
    <property type="entry name" value="Aldolase_II"/>
    <property type="match status" value="1"/>
</dbReference>
<evidence type="ECO:0000259" key="3">
    <source>
        <dbReference type="SMART" id="SM01007"/>
    </source>
</evidence>
<reference evidence="4 5" key="1">
    <citation type="submission" date="2019-06" db="EMBL/GenBank/DDBJ databases">
        <title>Quisquiliibacterium sp. nov., isolated from a maize field.</title>
        <authorList>
            <person name="Lin S.-Y."/>
            <person name="Tsai C.-F."/>
            <person name="Young C.-C."/>
        </authorList>
    </citation>
    <scope>NUCLEOTIDE SEQUENCE [LARGE SCALE GENOMIC DNA]</scope>
    <source>
        <strain evidence="4 5">CC-CFT501</strain>
    </source>
</reference>
<dbReference type="PANTHER" id="PTHR22789:SF0">
    <property type="entry name" value="3-OXO-TETRONATE 4-PHOSPHATE DECARBOXYLASE-RELATED"/>
    <property type="match status" value="1"/>
</dbReference>
<gene>
    <name evidence="4" type="ORF">FHP08_15400</name>
</gene>
<comment type="caution">
    <text evidence="4">The sequence shown here is derived from an EMBL/GenBank/DDBJ whole genome shotgun (WGS) entry which is preliminary data.</text>
</comment>